<protein>
    <submittedName>
        <fullName evidence="1">Uncharacterized protein</fullName>
    </submittedName>
</protein>
<comment type="caution">
    <text evidence="1">The sequence shown here is derived from an EMBL/GenBank/DDBJ whole genome shotgun (WGS) entry which is preliminary data.</text>
</comment>
<gene>
    <name evidence="1" type="ORF">KSP40_PGU019995</name>
</gene>
<evidence type="ECO:0000313" key="1">
    <source>
        <dbReference type="EMBL" id="KAK8964208.1"/>
    </source>
</evidence>
<name>A0ABR2MML6_9ASPA</name>
<reference evidence="1 2" key="1">
    <citation type="journal article" date="2022" name="Nat. Plants">
        <title>Genomes of leafy and leafless Platanthera orchids illuminate the evolution of mycoheterotrophy.</title>
        <authorList>
            <person name="Li M.H."/>
            <person name="Liu K.W."/>
            <person name="Li Z."/>
            <person name="Lu H.C."/>
            <person name="Ye Q.L."/>
            <person name="Zhang D."/>
            <person name="Wang J.Y."/>
            <person name="Li Y.F."/>
            <person name="Zhong Z.M."/>
            <person name="Liu X."/>
            <person name="Yu X."/>
            <person name="Liu D.K."/>
            <person name="Tu X.D."/>
            <person name="Liu B."/>
            <person name="Hao Y."/>
            <person name="Liao X.Y."/>
            <person name="Jiang Y.T."/>
            <person name="Sun W.H."/>
            <person name="Chen J."/>
            <person name="Chen Y.Q."/>
            <person name="Ai Y."/>
            <person name="Zhai J.W."/>
            <person name="Wu S.S."/>
            <person name="Zhou Z."/>
            <person name="Hsiao Y.Y."/>
            <person name="Wu W.L."/>
            <person name="Chen Y.Y."/>
            <person name="Lin Y.F."/>
            <person name="Hsu J.L."/>
            <person name="Li C.Y."/>
            <person name="Wang Z.W."/>
            <person name="Zhao X."/>
            <person name="Zhong W.Y."/>
            <person name="Ma X.K."/>
            <person name="Ma L."/>
            <person name="Huang J."/>
            <person name="Chen G.Z."/>
            <person name="Huang M.Z."/>
            <person name="Huang L."/>
            <person name="Peng D.H."/>
            <person name="Luo Y.B."/>
            <person name="Zou S.Q."/>
            <person name="Chen S.P."/>
            <person name="Lan S."/>
            <person name="Tsai W.C."/>
            <person name="Van de Peer Y."/>
            <person name="Liu Z.J."/>
        </authorList>
    </citation>
    <scope>NUCLEOTIDE SEQUENCE [LARGE SCALE GENOMIC DNA]</scope>
    <source>
        <strain evidence="1">Lor288</strain>
    </source>
</reference>
<organism evidence="1 2">
    <name type="scientific">Platanthera guangdongensis</name>
    <dbReference type="NCBI Taxonomy" id="2320717"/>
    <lineage>
        <taxon>Eukaryota</taxon>
        <taxon>Viridiplantae</taxon>
        <taxon>Streptophyta</taxon>
        <taxon>Embryophyta</taxon>
        <taxon>Tracheophyta</taxon>
        <taxon>Spermatophyta</taxon>
        <taxon>Magnoliopsida</taxon>
        <taxon>Liliopsida</taxon>
        <taxon>Asparagales</taxon>
        <taxon>Orchidaceae</taxon>
        <taxon>Orchidoideae</taxon>
        <taxon>Orchideae</taxon>
        <taxon>Orchidinae</taxon>
        <taxon>Platanthera</taxon>
    </lineage>
</organism>
<keyword evidence="2" id="KW-1185">Reference proteome</keyword>
<proteinExistence type="predicted"/>
<evidence type="ECO:0000313" key="2">
    <source>
        <dbReference type="Proteomes" id="UP001412067"/>
    </source>
</evidence>
<accession>A0ABR2MML6</accession>
<dbReference type="EMBL" id="JBBWWR010000007">
    <property type="protein sequence ID" value="KAK8964208.1"/>
    <property type="molecule type" value="Genomic_DNA"/>
</dbReference>
<sequence>MHYVDWPIVCLLTSHGGFGLHSLDKWRGPLRSRHAWDLLQPSVSVFHSIVRHRYDDRLLRGTPKHGDSPVIRILHDGVAHLDPLLHWLIADGASISVLGQTCSWI</sequence>
<dbReference type="Proteomes" id="UP001412067">
    <property type="component" value="Unassembled WGS sequence"/>
</dbReference>